<protein>
    <submittedName>
        <fullName evidence="4">DegT/DnrJ/EryC1/StrS family aminotransferase</fullName>
    </submittedName>
</protein>
<dbReference type="Pfam" id="PF01041">
    <property type="entry name" value="DegT_DnrJ_EryC1"/>
    <property type="match status" value="1"/>
</dbReference>
<dbReference type="Gene3D" id="3.90.1150.10">
    <property type="entry name" value="Aspartate Aminotransferase, domain 1"/>
    <property type="match status" value="1"/>
</dbReference>
<evidence type="ECO:0000256" key="3">
    <source>
        <dbReference type="RuleBase" id="RU004508"/>
    </source>
</evidence>
<evidence type="ECO:0000313" key="4">
    <source>
        <dbReference type="EMBL" id="GAA4184128.1"/>
    </source>
</evidence>
<dbReference type="InterPro" id="IPR015421">
    <property type="entry name" value="PyrdxlP-dep_Trfase_major"/>
</dbReference>
<evidence type="ECO:0000256" key="1">
    <source>
        <dbReference type="ARBA" id="ARBA00022898"/>
    </source>
</evidence>
<keyword evidence="1 3" id="KW-0663">Pyridoxal phosphate</keyword>
<dbReference type="PANTHER" id="PTHR30244">
    <property type="entry name" value="TRANSAMINASE"/>
    <property type="match status" value="1"/>
</dbReference>
<name>A0ABP8AHQ8_9ACTN</name>
<keyword evidence="4" id="KW-0808">Transferase</keyword>
<dbReference type="InterPro" id="IPR000653">
    <property type="entry name" value="DegT/StrS_aminotransferase"/>
</dbReference>
<keyword evidence="4" id="KW-0032">Aminotransferase</keyword>
<dbReference type="CDD" id="cd00616">
    <property type="entry name" value="AHBA_syn"/>
    <property type="match status" value="1"/>
</dbReference>
<dbReference type="PANTHER" id="PTHR30244:SF36">
    <property type="entry name" value="3-OXO-GLUCOSE-6-PHOSPHATE:GLUTAMATE AMINOTRANSFERASE"/>
    <property type="match status" value="1"/>
</dbReference>
<proteinExistence type="inferred from homology"/>
<comment type="similarity">
    <text evidence="2 3">Belongs to the DegT/DnrJ/EryC1 family.</text>
</comment>
<dbReference type="PIRSF" id="PIRSF000390">
    <property type="entry name" value="PLP_StrS"/>
    <property type="match status" value="1"/>
</dbReference>
<dbReference type="InterPro" id="IPR015424">
    <property type="entry name" value="PyrdxlP-dep_Trfase"/>
</dbReference>
<dbReference type="InterPro" id="IPR015422">
    <property type="entry name" value="PyrdxlP-dep_Trfase_small"/>
</dbReference>
<accession>A0ABP8AHQ8</accession>
<comment type="caution">
    <text evidence="4">The sequence shown here is derived from an EMBL/GenBank/DDBJ whole genome shotgun (WGS) entry which is preliminary data.</text>
</comment>
<reference evidence="5" key="1">
    <citation type="journal article" date="2019" name="Int. J. Syst. Evol. Microbiol.">
        <title>The Global Catalogue of Microorganisms (GCM) 10K type strain sequencing project: providing services to taxonomists for standard genome sequencing and annotation.</title>
        <authorList>
            <consortium name="The Broad Institute Genomics Platform"/>
            <consortium name="The Broad Institute Genome Sequencing Center for Infectious Disease"/>
            <person name="Wu L."/>
            <person name="Ma J."/>
        </authorList>
    </citation>
    <scope>NUCLEOTIDE SEQUENCE [LARGE SCALE GENOMIC DNA]</scope>
    <source>
        <strain evidence="5">JCM 17388</strain>
    </source>
</reference>
<sequence>MKAPFLDLKAPYTELRAELDDAVQRVLSSGWYLLGPELEAFEQEFAAYCRNTHCVAMGSGGDALELVLRALGVSPGDEVIVPSHTFIASWLSISAIGARPVPVEPDERTYTIDPALIEAAITPSTRAIVPVHLYGHPADLVPIAEIADRHDLAVVEDAAQAHGARYRDRVVGEGSLAAVFSFYPGKNLGALGDGGAVVTDNADLVARLRLLRNYGSRIKYQHEIQAGNSRLDELQAAMLRVKLARLDDWNARRRSVAERYLKELSDLDDLVLPEVAPWADPAWHLFVVRSATRERLRERLAQAGVGTLIHYPVPVHLSPAFASDRRLAGSQPLAERIADEVLSLPMGPHMSDDAVDSVVAAVRAAV</sequence>
<dbReference type="SUPFAM" id="SSF53383">
    <property type="entry name" value="PLP-dependent transferases"/>
    <property type="match status" value="1"/>
</dbReference>
<organism evidence="4 5">
    <name type="scientific">Streptosporangium oxazolinicum</name>
    <dbReference type="NCBI Taxonomy" id="909287"/>
    <lineage>
        <taxon>Bacteria</taxon>
        <taxon>Bacillati</taxon>
        <taxon>Actinomycetota</taxon>
        <taxon>Actinomycetes</taxon>
        <taxon>Streptosporangiales</taxon>
        <taxon>Streptosporangiaceae</taxon>
        <taxon>Streptosporangium</taxon>
    </lineage>
</organism>
<keyword evidence="5" id="KW-1185">Reference proteome</keyword>
<dbReference type="GO" id="GO:0008483">
    <property type="term" value="F:transaminase activity"/>
    <property type="evidence" value="ECO:0007669"/>
    <property type="project" value="UniProtKB-KW"/>
</dbReference>
<dbReference type="EMBL" id="BAABAQ010000002">
    <property type="protein sequence ID" value="GAA4184128.1"/>
    <property type="molecule type" value="Genomic_DNA"/>
</dbReference>
<dbReference type="RefSeq" id="WP_344915896.1">
    <property type="nucleotide sequence ID" value="NZ_BAABAQ010000002.1"/>
</dbReference>
<gene>
    <name evidence="4" type="ORF">GCM10022252_12530</name>
</gene>
<dbReference type="Proteomes" id="UP001501251">
    <property type="component" value="Unassembled WGS sequence"/>
</dbReference>
<dbReference type="Gene3D" id="3.40.640.10">
    <property type="entry name" value="Type I PLP-dependent aspartate aminotransferase-like (Major domain)"/>
    <property type="match status" value="1"/>
</dbReference>
<evidence type="ECO:0000256" key="2">
    <source>
        <dbReference type="ARBA" id="ARBA00037999"/>
    </source>
</evidence>
<evidence type="ECO:0000313" key="5">
    <source>
        <dbReference type="Proteomes" id="UP001501251"/>
    </source>
</evidence>